<dbReference type="InterPro" id="IPR011545">
    <property type="entry name" value="DEAD/DEAH_box_helicase_dom"/>
</dbReference>
<evidence type="ECO:0000313" key="11">
    <source>
        <dbReference type="EMBL" id="TPP65894.1"/>
    </source>
</evidence>
<evidence type="ECO:0000259" key="9">
    <source>
        <dbReference type="PROSITE" id="PS51194"/>
    </source>
</evidence>
<dbReference type="SUPFAM" id="SSF52540">
    <property type="entry name" value="P-loop containing nucleoside triphosphate hydrolases"/>
    <property type="match status" value="1"/>
</dbReference>
<dbReference type="PROSITE" id="PS51195">
    <property type="entry name" value="Q_MOTIF"/>
    <property type="match status" value="1"/>
</dbReference>
<reference evidence="11 12" key="1">
    <citation type="submission" date="2019-04" db="EMBL/GenBank/DDBJ databases">
        <title>Annotation for the trematode Fasciola gigantica.</title>
        <authorList>
            <person name="Choi Y.-J."/>
        </authorList>
    </citation>
    <scope>NUCLEOTIDE SEQUENCE [LARGE SCALE GENOMIC DNA]</scope>
    <source>
        <strain evidence="11">Uganda_cow_1</strain>
    </source>
</reference>
<feature type="domain" description="DEAD-box RNA helicase Q" evidence="10">
    <location>
        <begin position="90"/>
        <end position="118"/>
    </location>
</feature>
<feature type="short sequence motif" description="Q motif" evidence="6">
    <location>
        <begin position="90"/>
        <end position="118"/>
    </location>
</feature>
<keyword evidence="4 11" id="KW-0347">Helicase</keyword>
<dbReference type="Proteomes" id="UP000316759">
    <property type="component" value="Unassembled WGS sequence"/>
</dbReference>
<dbReference type="STRING" id="46835.A0A504YWP9"/>
<dbReference type="InterPro" id="IPR050079">
    <property type="entry name" value="DEAD_box_RNA_helicase"/>
</dbReference>
<evidence type="ECO:0000256" key="3">
    <source>
        <dbReference type="ARBA" id="ARBA00022801"/>
    </source>
</evidence>
<feature type="region of interest" description="Disordered" evidence="7">
    <location>
        <begin position="27"/>
        <end position="49"/>
    </location>
</feature>
<keyword evidence="3" id="KW-0378">Hydrolase</keyword>
<dbReference type="CDD" id="cd18787">
    <property type="entry name" value="SF2_C_DEAD"/>
    <property type="match status" value="1"/>
</dbReference>
<evidence type="ECO:0000256" key="2">
    <source>
        <dbReference type="ARBA" id="ARBA00022741"/>
    </source>
</evidence>
<evidence type="ECO:0000256" key="5">
    <source>
        <dbReference type="ARBA" id="ARBA00022840"/>
    </source>
</evidence>
<dbReference type="InterPro" id="IPR001650">
    <property type="entry name" value="Helicase_C-like"/>
</dbReference>
<dbReference type="InterPro" id="IPR014014">
    <property type="entry name" value="RNA_helicase_DEAD_Q_motif"/>
</dbReference>
<evidence type="ECO:0000256" key="1">
    <source>
        <dbReference type="ARBA" id="ARBA00012552"/>
    </source>
</evidence>
<dbReference type="Pfam" id="PF00270">
    <property type="entry name" value="DEAD"/>
    <property type="match status" value="1"/>
</dbReference>
<gene>
    <name evidence="11" type="ORF">FGIG_08113</name>
</gene>
<keyword evidence="12" id="KW-1185">Reference proteome</keyword>
<protein>
    <recommendedName>
        <fullName evidence="1">RNA helicase</fullName>
        <ecNumber evidence="1">3.6.4.13</ecNumber>
    </recommendedName>
</protein>
<dbReference type="PANTHER" id="PTHR47959">
    <property type="entry name" value="ATP-DEPENDENT RNA HELICASE RHLE-RELATED"/>
    <property type="match status" value="1"/>
</dbReference>
<dbReference type="GO" id="GO:0005524">
    <property type="term" value="F:ATP binding"/>
    <property type="evidence" value="ECO:0007669"/>
    <property type="project" value="UniProtKB-KW"/>
</dbReference>
<evidence type="ECO:0000256" key="7">
    <source>
        <dbReference type="SAM" id="MobiDB-lite"/>
    </source>
</evidence>
<evidence type="ECO:0000259" key="8">
    <source>
        <dbReference type="PROSITE" id="PS51192"/>
    </source>
</evidence>
<feature type="domain" description="Helicase ATP-binding" evidence="8">
    <location>
        <begin position="123"/>
        <end position="328"/>
    </location>
</feature>
<dbReference type="PROSITE" id="PS51192">
    <property type="entry name" value="HELICASE_ATP_BIND_1"/>
    <property type="match status" value="1"/>
</dbReference>
<dbReference type="EMBL" id="SUNJ01002546">
    <property type="protein sequence ID" value="TPP65894.1"/>
    <property type="molecule type" value="Genomic_DNA"/>
</dbReference>
<organism evidence="11 12">
    <name type="scientific">Fasciola gigantica</name>
    <name type="common">Giant liver fluke</name>
    <dbReference type="NCBI Taxonomy" id="46835"/>
    <lineage>
        <taxon>Eukaryota</taxon>
        <taxon>Metazoa</taxon>
        <taxon>Spiralia</taxon>
        <taxon>Lophotrochozoa</taxon>
        <taxon>Platyhelminthes</taxon>
        <taxon>Trematoda</taxon>
        <taxon>Digenea</taxon>
        <taxon>Plagiorchiida</taxon>
        <taxon>Echinostomata</taxon>
        <taxon>Echinostomatoidea</taxon>
        <taxon>Fasciolidae</taxon>
        <taxon>Fasciola</taxon>
    </lineage>
</organism>
<dbReference type="GO" id="GO:0016787">
    <property type="term" value="F:hydrolase activity"/>
    <property type="evidence" value="ECO:0007669"/>
    <property type="project" value="UniProtKB-KW"/>
</dbReference>
<accession>A0A504YWP9</accession>
<comment type="caution">
    <text evidence="11">The sequence shown here is derived from an EMBL/GenBank/DDBJ whole genome shotgun (WGS) entry which is preliminary data.</text>
</comment>
<proteinExistence type="predicted"/>
<dbReference type="SMART" id="SM00490">
    <property type="entry name" value="HELICc"/>
    <property type="match status" value="1"/>
</dbReference>
<keyword evidence="5" id="KW-0067">ATP-binding</keyword>
<keyword evidence="2" id="KW-0547">Nucleotide-binding</keyword>
<evidence type="ECO:0000256" key="6">
    <source>
        <dbReference type="PROSITE-ProRule" id="PRU00552"/>
    </source>
</evidence>
<dbReference type="SMART" id="SM00487">
    <property type="entry name" value="DEXDc"/>
    <property type="match status" value="1"/>
</dbReference>
<dbReference type="InterPro" id="IPR027417">
    <property type="entry name" value="P-loop_NTPase"/>
</dbReference>
<evidence type="ECO:0000256" key="4">
    <source>
        <dbReference type="ARBA" id="ARBA00022806"/>
    </source>
</evidence>
<dbReference type="EC" id="3.6.4.13" evidence="1"/>
<dbReference type="GO" id="GO:0003724">
    <property type="term" value="F:RNA helicase activity"/>
    <property type="evidence" value="ECO:0007669"/>
    <property type="project" value="UniProtKB-EC"/>
</dbReference>
<evidence type="ECO:0000313" key="12">
    <source>
        <dbReference type="Proteomes" id="UP000316759"/>
    </source>
</evidence>
<dbReference type="PROSITE" id="PS51194">
    <property type="entry name" value="HELICASE_CTER"/>
    <property type="match status" value="1"/>
</dbReference>
<dbReference type="PANTHER" id="PTHR47959:SF1">
    <property type="entry name" value="ATP-DEPENDENT RNA HELICASE DBPA"/>
    <property type="match status" value="1"/>
</dbReference>
<dbReference type="GO" id="GO:0005829">
    <property type="term" value="C:cytosol"/>
    <property type="evidence" value="ECO:0007669"/>
    <property type="project" value="TreeGrafter"/>
</dbReference>
<dbReference type="GO" id="GO:0003676">
    <property type="term" value="F:nucleic acid binding"/>
    <property type="evidence" value="ECO:0007669"/>
    <property type="project" value="InterPro"/>
</dbReference>
<name>A0A504YWP9_FASGI</name>
<dbReference type="Gene3D" id="3.40.50.300">
    <property type="entry name" value="P-loop containing nucleotide triphosphate hydrolases"/>
    <property type="match status" value="2"/>
</dbReference>
<dbReference type="OrthoDB" id="10265785at2759"/>
<dbReference type="InterPro" id="IPR014001">
    <property type="entry name" value="Helicase_ATP-bd"/>
</dbReference>
<evidence type="ECO:0000259" key="10">
    <source>
        <dbReference type="PROSITE" id="PS51195"/>
    </source>
</evidence>
<feature type="domain" description="Helicase C-terminal" evidence="9">
    <location>
        <begin position="356"/>
        <end position="506"/>
    </location>
</feature>
<dbReference type="AlphaFoldDB" id="A0A504YWP9"/>
<sequence>MRSEHTEVSGPSADSWKSFLEQVSSLARENEASSRPILGRGRSSPIEEKTPTKAEFSYLNKLLNSKLVETHELDVEILRADPEHPLHSAKTFQEMGLNESLLRGVASMGYYKPSMIQEKALPSLIGSNPQNMIAQSQSGTGKTATFLLAMLSRLNAERQYAQCLCMAPTRELALQIASVGRQMAKYMNGVTFGTAVRGDQAQTSILRHVLSIFKQRNTACLRYSTGVAEMPAAVDADGFVLNQVIVGTPGTVAQWVRCTGPVRLDASRLITFVLDEADLMMEEEGFLNITMRIKNKLSPACQILLFSATYDEQVMEFARDYVPNPIEIRVKRTQLPLKNIKQYYLLFNDWVEKYQALTDIYGGFSVGQAIIFCDTRKEASWLEGRMTLDGHRVVILSGDLDVSEREKVIGEFRNADCRVLITTNICSRGLDIPQVNLIINWNMPVTRDGSADWETYLHRIGRSGRFGKEGVAVNFVTHDEQYLLQELEQQFQIQIPLLTSDDLAGA</sequence>
<dbReference type="Pfam" id="PF00271">
    <property type="entry name" value="Helicase_C"/>
    <property type="match status" value="1"/>
</dbReference>